<feature type="non-terminal residue" evidence="2">
    <location>
        <position position="170"/>
    </location>
</feature>
<keyword evidence="3" id="KW-1185">Reference proteome</keyword>
<gene>
    <name evidence="2" type="ORF">K0U00_23205</name>
</gene>
<proteinExistence type="predicted"/>
<evidence type="ECO:0000313" key="2">
    <source>
        <dbReference type="EMBL" id="MBW7456949.1"/>
    </source>
</evidence>
<protein>
    <submittedName>
        <fullName evidence="2">Uncharacterized protein</fullName>
    </submittedName>
</protein>
<evidence type="ECO:0000256" key="1">
    <source>
        <dbReference type="SAM" id="Phobius"/>
    </source>
</evidence>
<name>A0ABS7C7R1_9BACL</name>
<dbReference type="EMBL" id="JAHZIK010000708">
    <property type="protein sequence ID" value="MBW7456949.1"/>
    <property type="molecule type" value="Genomic_DNA"/>
</dbReference>
<feature type="transmembrane region" description="Helical" evidence="1">
    <location>
        <begin position="87"/>
        <end position="105"/>
    </location>
</feature>
<dbReference type="Proteomes" id="UP001519887">
    <property type="component" value="Unassembled WGS sequence"/>
</dbReference>
<accession>A0ABS7C7R1</accession>
<evidence type="ECO:0000313" key="3">
    <source>
        <dbReference type="Proteomes" id="UP001519887"/>
    </source>
</evidence>
<keyword evidence="1" id="KW-1133">Transmembrane helix</keyword>
<sequence length="170" mass="18882">MPVVVGAAGLMFTGLLIWSAYRNGMFFDASFYRWEWMLMASTVLSLCITTRMQRRMTRGSSSGICEYFMVKKNKGPGEEPVRASVPLAAYTPLLIALLFGLSLINKPASVHGTLEQLLRWSAYGAFLISGYLWLRIGPFRSWLFMALQGSGLFLIGGALAGWLGWIDVPE</sequence>
<reference evidence="2 3" key="1">
    <citation type="submission" date="2021-07" db="EMBL/GenBank/DDBJ databases">
        <title>Paenibacillus radiodurans sp. nov., isolated from the southeastern edge of Tengger Desert.</title>
        <authorList>
            <person name="Zhang G."/>
        </authorList>
    </citation>
    <scope>NUCLEOTIDE SEQUENCE [LARGE SCALE GENOMIC DNA]</scope>
    <source>
        <strain evidence="2 3">CCM 7311</strain>
    </source>
</reference>
<comment type="caution">
    <text evidence="2">The sequence shown here is derived from an EMBL/GenBank/DDBJ whole genome shotgun (WGS) entry which is preliminary data.</text>
</comment>
<organism evidence="2 3">
    <name type="scientific">Paenibacillus sepulcri</name>
    <dbReference type="NCBI Taxonomy" id="359917"/>
    <lineage>
        <taxon>Bacteria</taxon>
        <taxon>Bacillati</taxon>
        <taxon>Bacillota</taxon>
        <taxon>Bacilli</taxon>
        <taxon>Bacillales</taxon>
        <taxon>Paenibacillaceae</taxon>
        <taxon>Paenibacillus</taxon>
    </lineage>
</organism>
<feature type="transmembrane region" description="Helical" evidence="1">
    <location>
        <begin position="141"/>
        <end position="165"/>
    </location>
</feature>
<feature type="transmembrane region" description="Helical" evidence="1">
    <location>
        <begin position="117"/>
        <end position="134"/>
    </location>
</feature>
<keyword evidence="1" id="KW-0812">Transmembrane</keyword>
<keyword evidence="1" id="KW-0472">Membrane</keyword>
<feature type="transmembrane region" description="Helical" evidence="1">
    <location>
        <begin position="32"/>
        <end position="50"/>
    </location>
</feature>